<sequence>MRKRLTLVLAPVWLLTAWLDASAQHSASALPVDKLTFQIDSLQKAHHIPGLQVVIFTKDSLLYQRNAGLRDVNAKTPVTHQTLFPVASITKSLVAVATLMLVQQGKLALTDEVKKLVPDIPIDNPWQTTDPVRIAHVLEHTAGFDDWSMNAYAYSNPTISLQESFTIDAQSRRSRWRPGTFMAYSNAGPPVAARIIETKTGQEFESFVRQRIFTPLGIKRATFHRDGAALTDLATGYVGQDQQEAPYWSLLARPSGGLNISALELMPFVQMLMGRGSFRGQQLLSPALVDRMETPTTSLANRAGSQQGYGLHNFVTAYQGHLLHGHDGAGIGQRAHYLYQSALNRGIIFLINTDGPAFFKLRDAILKLVMQDIPPQLPAEYPLSAAQKQAWLGYYRPSHFRIAKTGWFLGLTELVHITEEAGKLVFYDGLGSRPVRLRPISPHQVLRLENQGYTPELTLVEDDGHQAVLVRAFGAGIQANTATKTSAFGAWLPVVLGHVCLLLIGLCVLLGLGWLGRGVWLHRKGRRLSALPVRISLFVYGLSYVVMLMLLNGEGNQLGVVSPQSITVFVTSVLGPLAALGALIGLLSRYRQISGRLDLLIMSVATSSAMLVVGYLGVWGLIGFQTWA</sequence>
<dbReference type="InterPro" id="IPR001466">
    <property type="entry name" value="Beta-lactam-related"/>
</dbReference>
<organism evidence="4 5">
    <name type="scientific">Spirosoma radiotolerans</name>
    <dbReference type="NCBI Taxonomy" id="1379870"/>
    <lineage>
        <taxon>Bacteria</taxon>
        <taxon>Pseudomonadati</taxon>
        <taxon>Bacteroidota</taxon>
        <taxon>Cytophagia</taxon>
        <taxon>Cytophagales</taxon>
        <taxon>Cytophagaceae</taxon>
        <taxon>Spirosoma</taxon>
    </lineage>
</organism>
<dbReference type="OrthoDB" id="9793489at2"/>
<keyword evidence="2" id="KW-0732">Signal</keyword>
<evidence type="ECO:0000256" key="2">
    <source>
        <dbReference type="SAM" id="SignalP"/>
    </source>
</evidence>
<keyword evidence="1" id="KW-0812">Transmembrane</keyword>
<gene>
    <name evidence="4" type="ORF">SD10_07835</name>
</gene>
<keyword evidence="1" id="KW-1133">Transmembrane helix</keyword>
<accession>A0A0E3ZTA4</accession>
<feature type="transmembrane region" description="Helical" evidence="1">
    <location>
        <begin position="535"/>
        <end position="553"/>
    </location>
</feature>
<name>A0A0E3ZTA4_9BACT</name>
<keyword evidence="5" id="KW-1185">Reference proteome</keyword>
<proteinExistence type="predicted"/>
<feature type="signal peptide" evidence="2">
    <location>
        <begin position="1"/>
        <end position="23"/>
    </location>
</feature>
<dbReference type="AlphaFoldDB" id="A0A0E3ZTA4"/>
<dbReference type="HOGENOM" id="CLU_030709_0_0_10"/>
<dbReference type="PATRIC" id="fig|1379870.5.peg.1700"/>
<dbReference type="InterPro" id="IPR012338">
    <property type="entry name" value="Beta-lactam/transpept-like"/>
</dbReference>
<evidence type="ECO:0000259" key="3">
    <source>
        <dbReference type="Pfam" id="PF00144"/>
    </source>
</evidence>
<feature type="transmembrane region" description="Helical" evidence="1">
    <location>
        <begin position="599"/>
        <end position="622"/>
    </location>
</feature>
<dbReference type="Gene3D" id="3.40.710.10">
    <property type="entry name" value="DD-peptidase/beta-lactamase superfamily"/>
    <property type="match status" value="1"/>
</dbReference>
<protein>
    <recommendedName>
        <fullName evidence="3">Beta-lactamase-related domain-containing protein</fullName>
    </recommendedName>
</protein>
<dbReference type="STRING" id="1379870.SD10_07835"/>
<feature type="domain" description="Beta-lactamase-related" evidence="3">
    <location>
        <begin position="39"/>
        <end position="365"/>
    </location>
</feature>
<keyword evidence="1" id="KW-0472">Membrane</keyword>
<dbReference type="RefSeq" id="WP_046376430.1">
    <property type="nucleotide sequence ID" value="NZ_CP010429.1"/>
</dbReference>
<evidence type="ECO:0000313" key="5">
    <source>
        <dbReference type="Proteomes" id="UP000033054"/>
    </source>
</evidence>
<evidence type="ECO:0000256" key="1">
    <source>
        <dbReference type="SAM" id="Phobius"/>
    </source>
</evidence>
<dbReference type="PANTHER" id="PTHR46825">
    <property type="entry name" value="D-ALANYL-D-ALANINE-CARBOXYPEPTIDASE/ENDOPEPTIDASE AMPH"/>
    <property type="match status" value="1"/>
</dbReference>
<dbReference type="Pfam" id="PF00144">
    <property type="entry name" value="Beta-lactamase"/>
    <property type="match status" value="1"/>
</dbReference>
<dbReference type="Proteomes" id="UP000033054">
    <property type="component" value="Chromosome"/>
</dbReference>
<dbReference type="InterPro" id="IPR050491">
    <property type="entry name" value="AmpC-like"/>
</dbReference>
<dbReference type="KEGG" id="srd:SD10_07835"/>
<feature type="chain" id="PRO_5002417448" description="Beta-lactamase-related domain-containing protein" evidence="2">
    <location>
        <begin position="24"/>
        <end position="628"/>
    </location>
</feature>
<dbReference type="EMBL" id="CP010429">
    <property type="protein sequence ID" value="AKD54830.1"/>
    <property type="molecule type" value="Genomic_DNA"/>
</dbReference>
<reference evidence="4 5" key="1">
    <citation type="journal article" date="2014" name="Curr. Microbiol.">
        <title>Spirosoma radiotolerans sp. nov., a gamma-radiation-resistant bacterium isolated from gamma ray-irradiated soil.</title>
        <authorList>
            <person name="Lee J.J."/>
            <person name="Srinivasan S."/>
            <person name="Lim S."/>
            <person name="Joe M."/>
            <person name="Im S."/>
            <person name="Bae S.I."/>
            <person name="Park K.R."/>
            <person name="Han J.H."/>
            <person name="Park S.H."/>
            <person name="Joo B.M."/>
            <person name="Park S.J."/>
            <person name="Kim M.K."/>
        </authorList>
    </citation>
    <scope>NUCLEOTIDE SEQUENCE [LARGE SCALE GENOMIC DNA]</scope>
    <source>
        <strain evidence="4 5">DG5A</strain>
    </source>
</reference>
<evidence type="ECO:0000313" key="4">
    <source>
        <dbReference type="EMBL" id="AKD54830.1"/>
    </source>
</evidence>
<feature type="transmembrane region" description="Helical" evidence="1">
    <location>
        <begin position="565"/>
        <end position="587"/>
    </location>
</feature>
<feature type="transmembrane region" description="Helical" evidence="1">
    <location>
        <begin position="490"/>
        <end position="515"/>
    </location>
</feature>
<dbReference type="PANTHER" id="PTHR46825:SF9">
    <property type="entry name" value="BETA-LACTAMASE-RELATED DOMAIN-CONTAINING PROTEIN"/>
    <property type="match status" value="1"/>
</dbReference>
<dbReference type="SUPFAM" id="SSF56601">
    <property type="entry name" value="beta-lactamase/transpeptidase-like"/>
    <property type="match status" value="1"/>
</dbReference>